<evidence type="ECO:0000313" key="2">
    <source>
        <dbReference type="Proteomes" id="UP000313359"/>
    </source>
</evidence>
<name>A0A5C2RMZ2_9APHY</name>
<evidence type="ECO:0000313" key="1">
    <source>
        <dbReference type="EMBL" id="RPD52893.1"/>
    </source>
</evidence>
<organism evidence="1 2">
    <name type="scientific">Lentinus tigrinus ALCF2SS1-6</name>
    <dbReference type="NCBI Taxonomy" id="1328759"/>
    <lineage>
        <taxon>Eukaryota</taxon>
        <taxon>Fungi</taxon>
        <taxon>Dikarya</taxon>
        <taxon>Basidiomycota</taxon>
        <taxon>Agaricomycotina</taxon>
        <taxon>Agaricomycetes</taxon>
        <taxon>Polyporales</taxon>
        <taxon>Polyporaceae</taxon>
        <taxon>Lentinus</taxon>
    </lineage>
</organism>
<gene>
    <name evidence="1" type="ORF">L227DRAFT_581859</name>
</gene>
<dbReference type="Proteomes" id="UP000313359">
    <property type="component" value="Unassembled WGS sequence"/>
</dbReference>
<protein>
    <submittedName>
        <fullName evidence="1">Uncharacterized protein</fullName>
    </submittedName>
</protein>
<sequence length="65" mass="7292">MHCSPPGCEQRLVRQRFSSELWTGKLSNSSLPSRSTRTHRTAQERILRRGGCLSGPEVGASRRLL</sequence>
<proteinExistence type="predicted"/>
<accession>A0A5C2RMZ2</accession>
<dbReference type="EMBL" id="ML122336">
    <property type="protein sequence ID" value="RPD52893.1"/>
    <property type="molecule type" value="Genomic_DNA"/>
</dbReference>
<reference evidence="1" key="1">
    <citation type="journal article" date="2018" name="Genome Biol. Evol.">
        <title>Genomics and development of Lentinus tigrinus, a white-rot wood-decaying mushroom with dimorphic fruiting bodies.</title>
        <authorList>
            <person name="Wu B."/>
            <person name="Xu Z."/>
            <person name="Knudson A."/>
            <person name="Carlson A."/>
            <person name="Chen N."/>
            <person name="Kovaka S."/>
            <person name="LaButti K."/>
            <person name="Lipzen A."/>
            <person name="Pennachio C."/>
            <person name="Riley R."/>
            <person name="Schakwitz W."/>
            <person name="Umezawa K."/>
            <person name="Ohm R.A."/>
            <person name="Grigoriev I.V."/>
            <person name="Nagy L.G."/>
            <person name="Gibbons J."/>
            <person name="Hibbett D."/>
        </authorList>
    </citation>
    <scope>NUCLEOTIDE SEQUENCE [LARGE SCALE GENOMIC DNA]</scope>
    <source>
        <strain evidence="1">ALCF2SS1-6</strain>
    </source>
</reference>
<dbReference type="AlphaFoldDB" id="A0A5C2RMZ2"/>
<keyword evidence="2" id="KW-1185">Reference proteome</keyword>